<sequence>MASSESVNERVWVHHYDPEYKIQTKEHRHTGSPGPQKFKFIAYAKKVLMMVFWTGDGLIPGEFWSKLKSKALTSSAREKYNHESERPGISTSRDRNDSKTIKKYLL</sequence>
<proteinExistence type="predicted"/>
<dbReference type="EMBL" id="BMAT01010370">
    <property type="protein sequence ID" value="GFS25533.1"/>
    <property type="molecule type" value="Genomic_DNA"/>
</dbReference>
<gene>
    <name evidence="2" type="ORF">ElyMa_005186300</name>
</gene>
<organism evidence="2 3">
    <name type="scientific">Elysia marginata</name>
    <dbReference type="NCBI Taxonomy" id="1093978"/>
    <lineage>
        <taxon>Eukaryota</taxon>
        <taxon>Metazoa</taxon>
        <taxon>Spiralia</taxon>
        <taxon>Lophotrochozoa</taxon>
        <taxon>Mollusca</taxon>
        <taxon>Gastropoda</taxon>
        <taxon>Heterobranchia</taxon>
        <taxon>Euthyneura</taxon>
        <taxon>Panpulmonata</taxon>
        <taxon>Sacoglossa</taxon>
        <taxon>Placobranchoidea</taxon>
        <taxon>Plakobranchidae</taxon>
        <taxon>Elysia</taxon>
    </lineage>
</organism>
<dbReference type="AlphaFoldDB" id="A0AAV4JRX8"/>
<evidence type="ECO:0000313" key="2">
    <source>
        <dbReference type="EMBL" id="GFS25533.1"/>
    </source>
</evidence>
<comment type="caution">
    <text evidence="2">The sequence shown here is derived from an EMBL/GenBank/DDBJ whole genome shotgun (WGS) entry which is preliminary data.</text>
</comment>
<evidence type="ECO:0000313" key="3">
    <source>
        <dbReference type="Proteomes" id="UP000762676"/>
    </source>
</evidence>
<keyword evidence="3" id="KW-1185">Reference proteome</keyword>
<feature type="region of interest" description="Disordered" evidence="1">
    <location>
        <begin position="75"/>
        <end position="106"/>
    </location>
</feature>
<accession>A0AAV4JRX8</accession>
<dbReference type="Proteomes" id="UP000762676">
    <property type="component" value="Unassembled WGS sequence"/>
</dbReference>
<name>A0AAV4JRX8_9GAST</name>
<protein>
    <submittedName>
        <fullName evidence="2">SET domain and mariner transposase fusion protein</fullName>
    </submittedName>
</protein>
<feature type="compositionally biased region" description="Basic and acidic residues" evidence="1">
    <location>
        <begin position="76"/>
        <end position="100"/>
    </location>
</feature>
<reference evidence="2 3" key="1">
    <citation type="journal article" date="2021" name="Elife">
        <title>Chloroplast acquisition without the gene transfer in kleptoplastic sea slugs, Plakobranchus ocellatus.</title>
        <authorList>
            <person name="Maeda T."/>
            <person name="Takahashi S."/>
            <person name="Yoshida T."/>
            <person name="Shimamura S."/>
            <person name="Takaki Y."/>
            <person name="Nagai Y."/>
            <person name="Toyoda A."/>
            <person name="Suzuki Y."/>
            <person name="Arimoto A."/>
            <person name="Ishii H."/>
            <person name="Satoh N."/>
            <person name="Nishiyama T."/>
            <person name="Hasebe M."/>
            <person name="Maruyama T."/>
            <person name="Minagawa J."/>
            <person name="Obokata J."/>
            <person name="Shigenobu S."/>
        </authorList>
    </citation>
    <scope>NUCLEOTIDE SEQUENCE [LARGE SCALE GENOMIC DNA]</scope>
</reference>
<evidence type="ECO:0000256" key="1">
    <source>
        <dbReference type="SAM" id="MobiDB-lite"/>
    </source>
</evidence>